<name>A0A2P2N1M8_RHIMU</name>
<reference evidence="1" key="1">
    <citation type="submission" date="2018-02" db="EMBL/GenBank/DDBJ databases">
        <title>Rhizophora mucronata_Transcriptome.</title>
        <authorList>
            <person name="Meera S.P."/>
            <person name="Sreeshan A."/>
            <person name="Augustine A."/>
        </authorList>
    </citation>
    <scope>NUCLEOTIDE SEQUENCE</scope>
    <source>
        <tissue evidence="1">Leaf</tissue>
    </source>
</reference>
<sequence length="41" mass="4808">MSYCTAYQTRSNKKGFILKIKQKKKMRSTIAPNTITHKHKP</sequence>
<protein>
    <submittedName>
        <fullName evidence="1">Uncharacterized protein</fullName>
    </submittedName>
</protein>
<dbReference type="EMBL" id="GGEC01055899">
    <property type="protein sequence ID" value="MBX36383.1"/>
    <property type="molecule type" value="Transcribed_RNA"/>
</dbReference>
<organism evidence="1">
    <name type="scientific">Rhizophora mucronata</name>
    <name type="common">Asiatic mangrove</name>
    <dbReference type="NCBI Taxonomy" id="61149"/>
    <lineage>
        <taxon>Eukaryota</taxon>
        <taxon>Viridiplantae</taxon>
        <taxon>Streptophyta</taxon>
        <taxon>Embryophyta</taxon>
        <taxon>Tracheophyta</taxon>
        <taxon>Spermatophyta</taxon>
        <taxon>Magnoliopsida</taxon>
        <taxon>eudicotyledons</taxon>
        <taxon>Gunneridae</taxon>
        <taxon>Pentapetalae</taxon>
        <taxon>rosids</taxon>
        <taxon>fabids</taxon>
        <taxon>Malpighiales</taxon>
        <taxon>Rhizophoraceae</taxon>
        <taxon>Rhizophora</taxon>
    </lineage>
</organism>
<proteinExistence type="predicted"/>
<accession>A0A2P2N1M8</accession>
<dbReference type="AlphaFoldDB" id="A0A2P2N1M8"/>
<evidence type="ECO:0000313" key="1">
    <source>
        <dbReference type="EMBL" id="MBX36383.1"/>
    </source>
</evidence>